<name>A0AAE7E6J7_9BACT</name>
<reference evidence="2 3" key="1">
    <citation type="submission" date="2020-05" db="EMBL/GenBank/DDBJ databases">
        <title>Complete genome sequencing of Campylobacter and Arcobacter type strains.</title>
        <authorList>
            <person name="Miller W.G."/>
            <person name="Yee E."/>
        </authorList>
    </citation>
    <scope>NUCLEOTIDE SEQUENCE [LARGE SCALE GENOMIC DNA]</scope>
    <source>
        <strain evidence="2 3">LMG 25694</strain>
    </source>
</reference>
<keyword evidence="1" id="KW-0472">Membrane</keyword>
<protein>
    <submittedName>
        <fullName evidence="2">Membrane protein</fullName>
    </submittedName>
</protein>
<keyword evidence="3" id="KW-1185">Reference proteome</keyword>
<keyword evidence="1" id="KW-1133">Transmembrane helix</keyword>
<evidence type="ECO:0000313" key="3">
    <source>
        <dbReference type="Proteomes" id="UP000503313"/>
    </source>
</evidence>
<organism evidence="2 3">
    <name type="scientific">Arcobacter defluvii</name>
    <dbReference type="NCBI Taxonomy" id="873191"/>
    <lineage>
        <taxon>Bacteria</taxon>
        <taxon>Pseudomonadati</taxon>
        <taxon>Campylobacterota</taxon>
        <taxon>Epsilonproteobacteria</taxon>
        <taxon>Campylobacterales</taxon>
        <taxon>Arcobacteraceae</taxon>
        <taxon>Arcobacter</taxon>
    </lineage>
</organism>
<dbReference type="AlphaFoldDB" id="A0AAE7E6J7"/>
<feature type="transmembrane region" description="Helical" evidence="1">
    <location>
        <begin position="39"/>
        <end position="57"/>
    </location>
</feature>
<dbReference type="RefSeq" id="WP_129012154.1">
    <property type="nucleotide sequence ID" value="NZ_CP053835.1"/>
</dbReference>
<dbReference type="Proteomes" id="UP000503313">
    <property type="component" value="Chromosome"/>
</dbReference>
<feature type="transmembrane region" description="Helical" evidence="1">
    <location>
        <begin position="6"/>
        <end position="27"/>
    </location>
</feature>
<accession>A0AAE7E6J7</accession>
<proteinExistence type="predicted"/>
<dbReference type="KEGG" id="adz:ADFLV_0295"/>
<gene>
    <name evidence="2" type="ORF">ADFLV_0295</name>
</gene>
<evidence type="ECO:0000313" key="2">
    <source>
        <dbReference type="EMBL" id="QKF76358.1"/>
    </source>
</evidence>
<keyword evidence="1" id="KW-0812">Transmembrane</keyword>
<sequence length="226" mass="26498">MIDKMFDSGITGGIVALIAFLITFLIFKIIKKTLKEKSFFIVFGILMTILWIGLKTFPIDLNSGDNAKLISNNIEYNIIIKNDYIDINGYKLSSNDFKLISELFKIDMNKLSTYDFYGMMEYNPITPIPIMKSSILKSDSPLYHSIFINFEKYFQPILIDNIKIERNMSSEFVRKYLGEQYFKPVVNKDKYSNYKYETETRKIIFGFTDNKLIDMEIFLIKNVMNI</sequence>
<dbReference type="EMBL" id="CP053835">
    <property type="protein sequence ID" value="QKF76358.1"/>
    <property type="molecule type" value="Genomic_DNA"/>
</dbReference>
<evidence type="ECO:0000256" key="1">
    <source>
        <dbReference type="SAM" id="Phobius"/>
    </source>
</evidence>